<comment type="caution">
    <text evidence="15">The sequence shown here is derived from an EMBL/GenBank/DDBJ whole genome shotgun (WGS) entry which is preliminary data.</text>
</comment>
<evidence type="ECO:0000256" key="9">
    <source>
        <dbReference type="ARBA" id="ARBA00022853"/>
    </source>
</evidence>
<comment type="subcellular location">
    <subcellularLocation>
        <location evidence="1">Nucleus</location>
    </subcellularLocation>
</comment>
<keyword evidence="4" id="KW-0863">Zinc-finger</keyword>
<dbReference type="GO" id="GO:0005524">
    <property type="term" value="F:ATP binding"/>
    <property type="evidence" value="ECO:0007669"/>
    <property type="project" value="UniProtKB-KW"/>
</dbReference>
<keyword evidence="11" id="KW-0539">Nucleus</keyword>
<dbReference type="PROSITE" id="PS51194">
    <property type="entry name" value="HELICASE_CTER"/>
    <property type="match status" value="1"/>
</dbReference>
<dbReference type="SUPFAM" id="SSF57903">
    <property type="entry name" value="FYVE/PHD zinc finger"/>
    <property type="match status" value="1"/>
</dbReference>
<evidence type="ECO:0000256" key="7">
    <source>
        <dbReference type="ARBA" id="ARBA00022833"/>
    </source>
</evidence>
<dbReference type="Proteomes" id="UP000722791">
    <property type="component" value="Unassembled WGS sequence"/>
</dbReference>
<dbReference type="GO" id="GO:0003677">
    <property type="term" value="F:DNA binding"/>
    <property type="evidence" value="ECO:0007669"/>
    <property type="project" value="UniProtKB-KW"/>
</dbReference>
<accession>A0A8J4GDX5</accession>
<dbReference type="CDD" id="cd18793">
    <property type="entry name" value="SF2_C_SNF"/>
    <property type="match status" value="1"/>
</dbReference>
<dbReference type="CDD" id="cd20405">
    <property type="entry name" value="Tudor_Agenet_AtDUF_rpt1_3"/>
    <property type="match status" value="1"/>
</dbReference>
<dbReference type="InterPro" id="IPR011011">
    <property type="entry name" value="Znf_FYVE_PHD"/>
</dbReference>
<evidence type="ECO:0000256" key="2">
    <source>
        <dbReference type="ARBA" id="ARBA00022723"/>
    </source>
</evidence>
<dbReference type="PROSITE" id="PS51192">
    <property type="entry name" value="HELICASE_ATP_BIND_1"/>
    <property type="match status" value="1"/>
</dbReference>
<sequence length="1264" mass="142499">MSTYCFTHNELIEVFGDEDDGFPGCWIEAVFIEPVGDKQALVQYLEFIDDNDGQPLRETISRKRIRPAPPPQLAFASIRDAKEAHLVETYCDDCWWHAIVHSISTAGVKLAMHECRSHYMLVRDYRLLRPRMEFVNGSWRHAVATREQLLKLNFDEKTIDSAIKAMESAKPVKTCLSLFGHSAGGSAAVPSLDPPKVATDPRVETAPHVGSKRAWQPDDEDDADDGSNTAESDDVQEIDDGSDEQSDRDSAETANQDGATETGEEEPPLKRQRREGKNRVVYVNGFPVLKENMYGLHDEDTMKWQRAFKTGEASIEGVNLQSRQRRLSNAKRDPKPVARQHPTGVTMRLEHNASVRKDSQASEVTRAQYLLRHIDKLKPFTTDQVLKHLRTVAERAETKLEQEAATVTRQPQEILATLREYQLEGVAWLVAQYRRGINPILADEMGLGKTLQTIAFLAHLKFVCRVEGPHLVVVPLSVISNWLSEFKKWCPAMRVVRLHSNDPDERKRLVREVLGKPTSLDVAVTTYDMVNSQHFGDCLKHHLMWRYVVLDEGHKVKNEETRVSRGMRQIRRQHVLMLTGTPIQNNLHELFALLNFMYPDIFTDASKFDKAFNLSKNKVDQKHLEAAHYLLRPFMLRRLKEEVDVRLPPKLETRIQCPLSEMQTFWYRRLLLRDSKLLQEMEAADAQAAKLAAKRQLHSERQPEMSTSRSAKDAFAWKAAMNLLVQLRKVCNHPFMFKDAEPDFDGESAPEELVTGSGKMMILDRMLNRLHKQGHRVVLFSQFNIMLDIIEDYLVSRGFNFRRLDGSTNRIQRMIDIEQFNMPGSKIFIYILCTRAGGLGVNLQTADTCILFDSDWNPQWDLQAMARVHRIGQTRPVHIYRLVTGGTVEDRIQRRAEAKLYLDQMVNRGSTSSAEQLEGLTTSEMLSMLRFGADRIFRNDQGVMPTEAELDAIMDRSSMVTVTDAAVAAGTGAAAAAESPVAKLDLETADSSGDLSDDVDVGIGNDPSGNAAAAGAVAVPRGPRLVEQKHTALDFDAEAPPVDTFVFQGLDFRAFRERAGGTTLGNIAADFWEEKKKRERRERLIDVGGFKVLRNNNYTMEEGMLQSPGQQRGKEANAKARGTQRAGVDYDHADYCLACWGGGELVCCDHCPAVFHLECLGLTKKDIGNGIWVCPHHTCATCKRGTCKAGGLLFRCEMCPNAYCEDDLPANYHMVGSCELFQALGQRHPKQACFIHCSDACKQLYEGMKPEIEEMIQEAAAARR</sequence>
<feature type="region of interest" description="Disordered" evidence="12">
    <location>
        <begin position="186"/>
        <end position="276"/>
    </location>
</feature>
<evidence type="ECO:0000256" key="12">
    <source>
        <dbReference type="SAM" id="MobiDB-lite"/>
    </source>
</evidence>
<evidence type="ECO:0000256" key="1">
    <source>
        <dbReference type="ARBA" id="ARBA00004123"/>
    </source>
</evidence>
<feature type="domain" description="Helicase ATP-binding" evidence="13">
    <location>
        <begin position="430"/>
        <end position="600"/>
    </location>
</feature>
<dbReference type="Gene3D" id="3.40.50.10810">
    <property type="entry name" value="Tandem AAA-ATPase domain"/>
    <property type="match status" value="1"/>
</dbReference>
<dbReference type="InterPro" id="IPR001965">
    <property type="entry name" value="Znf_PHD"/>
</dbReference>
<dbReference type="Gene3D" id="3.30.40.10">
    <property type="entry name" value="Zinc/RING finger domain, C3HC4 (zinc finger)"/>
    <property type="match status" value="1"/>
</dbReference>
<feature type="domain" description="Helicase C-terminal" evidence="14">
    <location>
        <begin position="762"/>
        <end position="921"/>
    </location>
</feature>
<dbReference type="InterPro" id="IPR019787">
    <property type="entry name" value="Znf_PHD-finger"/>
</dbReference>
<evidence type="ECO:0000259" key="13">
    <source>
        <dbReference type="PROSITE" id="PS51192"/>
    </source>
</evidence>
<dbReference type="AlphaFoldDB" id="A0A8J4GDX5"/>
<dbReference type="GO" id="GO:0016787">
    <property type="term" value="F:hydrolase activity"/>
    <property type="evidence" value="ECO:0007669"/>
    <property type="project" value="UniProtKB-KW"/>
</dbReference>
<evidence type="ECO:0000256" key="10">
    <source>
        <dbReference type="ARBA" id="ARBA00023125"/>
    </source>
</evidence>
<dbReference type="Pfam" id="PF05641">
    <property type="entry name" value="Agenet"/>
    <property type="match status" value="1"/>
</dbReference>
<evidence type="ECO:0000313" key="16">
    <source>
        <dbReference type="Proteomes" id="UP000722791"/>
    </source>
</evidence>
<keyword evidence="3" id="KW-0547">Nucleotide-binding</keyword>
<dbReference type="GO" id="GO:0004386">
    <property type="term" value="F:helicase activity"/>
    <property type="evidence" value="ECO:0007669"/>
    <property type="project" value="UniProtKB-KW"/>
</dbReference>
<keyword evidence="5" id="KW-0378">Hydrolase</keyword>
<dbReference type="Pfam" id="PF00628">
    <property type="entry name" value="PHD"/>
    <property type="match status" value="1"/>
</dbReference>
<organism evidence="15 16">
    <name type="scientific">Volvox reticuliferus</name>
    <dbReference type="NCBI Taxonomy" id="1737510"/>
    <lineage>
        <taxon>Eukaryota</taxon>
        <taxon>Viridiplantae</taxon>
        <taxon>Chlorophyta</taxon>
        <taxon>core chlorophytes</taxon>
        <taxon>Chlorophyceae</taxon>
        <taxon>CS clade</taxon>
        <taxon>Chlamydomonadales</taxon>
        <taxon>Volvocaceae</taxon>
        <taxon>Volvox</taxon>
    </lineage>
</organism>
<evidence type="ECO:0000256" key="4">
    <source>
        <dbReference type="ARBA" id="ARBA00022771"/>
    </source>
</evidence>
<evidence type="ECO:0000256" key="5">
    <source>
        <dbReference type="ARBA" id="ARBA00022801"/>
    </source>
</evidence>
<keyword evidence="7" id="KW-0862">Zinc</keyword>
<keyword evidence="6" id="KW-0347">Helicase</keyword>
<dbReference type="SMART" id="SM00487">
    <property type="entry name" value="DEXDc"/>
    <property type="match status" value="1"/>
</dbReference>
<dbReference type="FunFam" id="3.40.50.10810:FF:000005">
    <property type="entry name" value="Photoperiod-independent early flowering 1"/>
    <property type="match status" value="1"/>
</dbReference>
<dbReference type="GO" id="GO:0006325">
    <property type="term" value="P:chromatin organization"/>
    <property type="evidence" value="ECO:0007669"/>
    <property type="project" value="UniProtKB-KW"/>
</dbReference>
<dbReference type="Gene3D" id="3.40.50.300">
    <property type="entry name" value="P-loop containing nucleotide triphosphate hydrolases"/>
    <property type="match status" value="1"/>
</dbReference>
<evidence type="ECO:0000313" key="15">
    <source>
        <dbReference type="EMBL" id="GIM05653.1"/>
    </source>
</evidence>
<evidence type="ECO:0000256" key="3">
    <source>
        <dbReference type="ARBA" id="ARBA00022741"/>
    </source>
</evidence>
<evidence type="ECO:0000256" key="11">
    <source>
        <dbReference type="ARBA" id="ARBA00023242"/>
    </source>
</evidence>
<dbReference type="Pfam" id="PF00176">
    <property type="entry name" value="SNF2-rel_dom"/>
    <property type="match status" value="1"/>
</dbReference>
<keyword evidence="10" id="KW-0238">DNA-binding</keyword>
<keyword evidence="9" id="KW-0156">Chromatin regulator</keyword>
<dbReference type="InterPro" id="IPR014002">
    <property type="entry name" value="Agenet_dom_plant"/>
</dbReference>
<dbReference type="GO" id="GO:0008270">
    <property type="term" value="F:zinc ion binding"/>
    <property type="evidence" value="ECO:0007669"/>
    <property type="project" value="UniProtKB-KW"/>
</dbReference>
<keyword evidence="2" id="KW-0479">Metal-binding</keyword>
<dbReference type="InterPro" id="IPR008395">
    <property type="entry name" value="Agenet-like_dom"/>
</dbReference>
<dbReference type="InterPro" id="IPR001650">
    <property type="entry name" value="Helicase_C-like"/>
</dbReference>
<dbReference type="SUPFAM" id="SSF52540">
    <property type="entry name" value="P-loop containing nucleoside triphosphate hydrolases"/>
    <property type="match status" value="2"/>
</dbReference>
<evidence type="ECO:0000256" key="6">
    <source>
        <dbReference type="ARBA" id="ARBA00022806"/>
    </source>
</evidence>
<evidence type="ECO:0000256" key="8">
    <source>
        <dbReference type="ARBA" id="ARBA00022840"/>
    </source>
</evidence>
<dbReference type="SMART" id="SM00743">
    <property type="entry name" value="Agenet"/>
    <property type="match status" value="2"/>
</dbReference>
<name>A0A8J4GDX5_9CHLO</name>
<dbReference type="SMART" id="SM00249">
    <property type="entry name" value="PHD"/>
    <property type="match status" value="1"/>
</dbReference>
<dbReference type="SMART" id="SM00490">
    <property type="entry name" value="HELICc"/>
    <property type="match status" value="1"/>
</dbReference>
<dbReference type="Pfam" id="PF00271">
    <property type="entry name" value="Helicase_C"/>
    <property type="match status" value="1"/>
</dbReference>
<dbReference type="InterPro" id="IPR049730">
    <property type="entry name" value="SNF2/RAD54-like_C"/>
</dbReference>
<feature type="compositionally biased region" description="Acidic residues" evidence="12">
    <location>
        <begin position="217"/>
        <end position="244"/>
    </location>
</feature>
<reference evidence="15" key="1">
    <citation type="journal article" date="2021" name="Proc. Natl. Acad. Sci. U.S.A.">
        <title>Three genomes in the algal genus Volvox reveal the fate of a haploid sex-determining region after a transition to homothallism.</title>
        <authorList>
            <person name="Yamamoto K."/>
            <person name="Hamaji T."/>
            <person name="Kawai-Toyooka H."/>
            <person name="Matsuzaki R."/>
            <person name="Takahashi F."/>
            <person name="Nishimura Y."/>
            <person name="Kawachi M."/>
            <person name="Noguchi H."/>
            <person name="Minakuchi Y."/>
            <person name="Umen J.G."/>
            <person name="Toyoda A."/>
            <person name="Nozaki H."/>
        </authorList>
    </citation>
    <scope>NUCLEOTIDE SEQUENCE</scope>
    <source>
        <strain evidence="15">NIES-3785</strain>
    </source>
</reference>
<dbReference type="InterPro" id="IPR013083">
    <property type="entry name" value="Znf_RING/FYVE/PHD"/>
</dbReference>
<dbReference type="InterPro" id="IPR014001">
    <property type="entry name" value="Helicase_ATP-bd"/>
</dbReference>
<dbReference type="GO" id="GO:0005634">
    <property type="term" value="C:nucleus"/>
    <property type="evidence" value="ECO:0007669"/>
    <property type="project" value="UniProtKB-SubCell"/>
</dbReference>
<dbReference type="PANTHER" id="PTHR10799">
    <property type="entry name" value="SNF2/RAD54 HELICASE FAMILY"/>
    <property type="match status" value="1"/>
</dbReference>
<dbReference type="InterPro" id="IPR038718">
    <property type="entry name" value="SNF2-like_sf"/>
</dbReference>
<dbReference type="EMBL" id="BNCQ01000019">
    <property type="protein sequence ID" value="GIM05653.1"/>
    <property type="molecule type" value="Genomic_DNA"/>
</dbReference>
<evidence type="ECO:0000259" key="14">
    <source>
        <dbReference type="PROSITE" id="PS51194"/>
    </source>
</evidence>
<gene>
    <name evidence="15" type="ORF">Vretimale_10101</name>
</gene>
<dbReference type="InterPro" id="IPR000330">
    <property type="entry name" value="SNF2_N"/>
</dbReference>
<dbReference type="InterPro" id="IPR027417">
    <property type="entry name" value="P-loop_NTPase"/>
</dbReference>
<protein>
    <submittedName>
        <fullName evidence="15">Uncharacterized protein</fullName>
    </submittedName>
</protein>
<proteinExistence type="predicted"/>
<keyword evidence="8" id="KW-0067">ATP-binding</keyword>